<comment type="catalytic activity">
    <reaction evidence="6">
        <text>2 superoxide + 2 H(+) = H2O2 + O2</text>
        <dbReference type="Rhea" id="RHEA:20696"/>
        <dbReference type="ChEBI" id="CHEBI:15378"/>
        <dbReference type="ChEBI" id="CHEBI:15379"/>
        <dbReference type="ChEBI" id="CHEBI:16240"/>
        <dbReference type="ChEBI" id="CHEBI:18421"/>
        <dbReference type="EC" id="1.15.1.1"/>
    </reaction>
</comment>
<dbReference type="PANTHER" id="PTHR42769:SF3">
    <property type="entry name" value="SUPEROXIDE DISMUTASE [FE] 2, CHLOROPLASTIC"/>
    <property type="match status" value="1"/>
</dbReference>
<dbReference type="AlphaFoldDB" id="A0A1S7QP96"/>
<keyword evidence="4 6" id="KW-0560">Oxidoreductase</keyword>
<dbReference type="PROSITE" id="PS51318">
    <property type="entry name" value="TAT"/>
    <property type="match status" value="1"/>
</dbReference>
<dbReference type="Gene3D" id="1.10.287.990">
    <property type="entry name" value="Fe,Mn superoxide dismutase (SOD) domain"/>
    <property type="match status" value="1"/>
</dbReference>
<evidence type="ECO:0000259" key="8">
    <source>
        <dbReference type="Pfam" id="PF02777"/>
    </source>
</evidence>
<sequence length="231" mass="25458">MDITRRTILIAGAATAAAAIFPRPHVARAALPLTQPKLPFAEADLAPVISAKTVGLHYGKHHKAYYDKLNTLAAGTPYADMELTDIVTQSAKSKDAADVKIFNNAAQAWNHVAYWDQFVPGGPNRPTGDLAASVDETFGGYDGFIKRAVDVSDTVFGTGWVWLTRGDDDRFALIGYEDGKNPVAVGRPAYLGIDIWEHAYYVDYENRKAEHIRAVLDKLVNWRVVEERLKS</sequence>
<dbReference type="RefSeq" id="WP_080818908.1">
    <property type="nucleotide sequence ID" value="NZ_LT009749.1"/>
</dbReference>
<evidence type="ECO:0000256" key="5">
    <source>
        <dbReference type="PIRSR" id="PIRSR000349-1"/>
    </source>
</evidence>
<evidence type="ECO:0000256" key="6">
    <source>
        <dbReference type="RuleBase" id="RU000414"/>
    </source>
</evidence>
<name>A0A1S7QP96_9HYPH</name>
<dbReference type="Gene3D" id="3.55.40.20">
    <property type="entry name" value="Iron/manganese superoxide dismutase, C-terminal domain"/>
    <property type="match status" value="1"/>
</dbReference>
<dbReference type="InterPro" id="IPR036314">
    <property type="entry name" value="SOD_C_sf"/>
</dbReference>
<dbReference type="EMBL" id="FBWG01000027">
    <property type="protein sequence ID" value="CUX39684.1"/>
    <property type="molecule type" value="Genomic_DNA"/>
</dbReference>
<feature type="binding site" evidence="5">
    <location>
        <position position="194"/>
    </location>
    <ligand>
        <name>Mn(2+)</name>
        <dbReference type="ChEBI" id="CHEBI:29035"/>
    </ligand>
</feature>
<evidence type="ECO:0000256" key="2">
    <source>
        <dbReference type="ARBA" id="ARBA00012682"/>
    </source>
</evidence>
<dbReference type="PRINTS" id="PR01703">
    <property type="entry name" value="MNSODISMTASE"/>
</dbReference>
<evidence type="ECO:0000256" key="1">
    <source>
        <dbReference type="ARBA" id="ARBA00008714"/>
    </source>
</evidence>
<gene>
    <name evidence="9" type="primary">sodB</name>
    <name evidence="9" type="ORF">AGR7C_Lc10059</name>
</gene>
<dbReference type="InterPro" id="IPR019832">
    <property type="entry name" value="Mn/Fe_SOD_C"/>
</dbReference>
<dbReference type="InterPro" id="IPR001189">
    <property type="entry name" value="Mn/Fe_SOD"/>
</dbReference>
<dbReference type="SUPFAM" id="SSF54719">
    <property type="entry name" value="Fe,Mn superoxide dismutase (SOD), C-terminal domain"/>
    <property type="match status" value="1"/>
</dbReference>
<dbReference type="InterPro" id="IPR036324">
    <property type="entry name" value="Mn/Fe_SOD_N_sf"/>
</dbReference>
<dbReference type="SUPFAM" id="SSF46609">
    <property type="entry name" value="Fe,Mn superoxide dismutase (SOD), N-terminal domain"/>
    <property type="match status" value="1"/>
</dbReference>
<dbReference type="GO" id="GO:0004784">
    <property type="term" value="F:superoxide dismutase activity"/>
    <property type="evidence" value="ECO:0007669"/>
    <property type="project" value="UniProtKB-EC"/>
</dbReference>
<evidence type="ECO:0000256" key="4">
    <source>
        <dbReference type="ARBA" id="ARBA00023002"/>
    </source>
</evidence>
<protein>
    <recommendedName>
        <fullName evidence="2 6">Superoxide dismutase</fullName>
        <ecNumber evidence="2 6">1.15.1.1</ecNumber>
    </recommendedName>
</protein>
<dbReference type="GO" id="GO:0046872">
    <property type="term" value="F:metal ion binding"/>
    <property type="evidence" value="ECO:0007669"/>
    <property type="project" value="UniProtKB-KW"/>
</dbReference>
<dbReference type="PIRSF" id="PIRSF000349">
    <property type="entry name" value="SODismutase"/>
    <property type="match status" value="1"/>
</dbReference>
<evidence type="ECO:0000256" key="3">
    <source>
        <dbReference type="ARBA" id="ARBA00022723"/>
    </source>
</evidence>
<dbReference type="Pfam" id="PF02777">
    <property type="entry name" value="Sod_Fe_C"/>
    <property type="match status" value="1"/>
</dbReference>
<dbReference type="InterPro" id="IPR006311">
    <property type="entry name" value="TAT_signal"/>
</dbReference>
<dbReference type="InterPro" id="IPR019833">
    <property type="entry name" value="Mn/Fe_SOD_BS"/>
</dbReference>
<feature type="domain" description="Manganese/iron superoxide dismutase N-terminal" evidence="7">
    <location>
        <begin position="36"/>
        <end position="118"/>
    </location>
</feature>
<feature type="binding site" evidence="5">
    <location>
        <position position="111"/>
    </location>
    <ligand>
        <name>Mn(2+)</name>
        <dbReference type="ChEBI" id="CHEBI:29035"/>
    </ligand>
</feature>
<reference evidence="9 10" key="1">
    <citation type="submission" date="2016-01" db="EMBL/GenBank/DDBJ databases">
        <authorList>
            <person name="Oliw E.H."/>
        </authorList>
    </citation>
    <scope>NUCLEOTIDE SEQUENCE [LARGE SCALE GENOMIC DNA]</scope>
    <source>
        <strain evidence="9 10">Zutra 3-1</strain>
    </source>
</reference>
<dbReference type="EC" id="1.15.1.1" evidence="2 6"/>
<organism evidence="9 10">
    <name type="scientific">Agrobacterium deltaense Zutra 3/1</name>
    <dbReference type="NCBI Taxonomy" id="1183427"/>
    <lineage>
        <taxon>Bacteria</taxon>
        <taxon>Pseudomonadati</taxon>
        <taxon>Pseudomonadota</taxon>
        <taxon>Alphaproteobacteria</taxon>
        <taxon>Hyphomicrobiales</taxon>
        <taxon>Rhizobiaceae</taxon>
        <taxon>Rhizobium/Agrobacterium group</taxon>
        <taxon>Agrobacterium</taxon>
    </lineage>
</organism>
<accession>A0A1S7QP96</accession>
<dbReference type="Proteomes" id="UP000191987">
    <property type="component" value="Unassembled WGS sequence"/>
</dbReference>
<dbReference type="InterPro" id="IPR019831">
    <property type="entry name" value="Mn/Fe_SOD_N"/>
</dbReference>
<comment type="function">
    <text evidence="6">Destroys radicals which are normally produced within the cells and which are toxic to biological systems.</text>
</comment>
<evidence type="ECO:0000313" key="10">
    <source>
        <dbReference type="Proteomes" id="UP000191987"/>
    </source>
</evidence>
<dbReference type="PROSITE" id="PS00088">
    <property type="entry name" value="SOD_MN"/>
    <property type="match status" value="1"/>
</dbReference>
<keyword evidence="3 5" id="KW-0479">Metal-binding</keyword>
<feature type="domain" description="Manganese/iron superoxide dismutase C-terminal" evidence="8">
    <location>
        <begin position="126"/>
        <end position="228"/>
    </location>
</feature>
<evidence type="ECO:0000259" key="7">
    <source>
        <dbReference type="Pfam" id="PF00081"/>
    </source>
</evidence>
<dbReference type="Pfam" id="PF00081">
    <property type="entry name" value="Sod_Fe_N"/>
    <property type="match status" value="1"/>
</dbReference>
<dbReference type="PANTHER" id="PTHR42769">
    <property type="entry name" value="SUPEROXIDE DISMUTASE"/>
    <property type="match status" value="1"/>
</dbReference>
<feature type="binding site" evidence="5">
    <location>
        <position position="57"/>
    </location>
    <ligand>
        <name>Mn(2+)</name>
        <dbReference type="ChEBI" id="CHEBI:29035"/>
    </ligand>
</feature>
<comment type="similarity">
    <text evidence="1 6">Belongs to the iron/manganese superoxide dismutase family.</text>
</comment>
<evidence type="ECO:0000313" key="9">
    <source>
        <dbReference type="EMBL" id="CUX39684.1"/>
    </source>
</evidence>
<proteinExistence type="inferred from homology"/>
<feature type="binding site" evidence="5">
    <location>
        <position position="198"/>
    </location>
    <ligand>
        <name>Mn(2+)</name>
        <dbReference type="ChEBI" id="CHEBI:29035"/>
    </ligand>
</feature>